<dbReference type="RefSeq" id="WP_069657600.1">
    <property type="nucleotide sequence ID" value="NZ_MIJF01000088.1"/>
</dbReference>
<gene>
    <name evidence="2" type="ORF">BHF71_11345</name>
</gene>
<dbReference type="InterPro" id="IPR000182">
    <property type="entry name" value="GNAT_dom"/>
</dbReference>
<evidence type="ECO:0000313" key="3">
    <source>
        <dbReference type="Proteomes" id="UP000243739"/>
    </source>
</evidence>
<dbReference type="PROSITE" id="PS51186">
    <property type="entry name" value="GNAT"/>
    <property type="match status" value="1"/>
</dbReference>
<dbReference type="Gene3D" id="3.40.630.30">
    <property type="match status" value="1"/>
</dbReference>
<dbReference type="CDD" id="cd04301">
    <property type="entry name" value="NAT_SF"/>
    <property type="match status" value="1"/>
</dbReference>
<name>A0A1D2YS90_9BACI</name>
<evidence type="ECO:0000313" key="2">
    <source>
        <dbReference type="EMBL" id="OEF96659.1"/>
    </source>
</evidence>
<evidence type="ECO:0000259" key="1">
    <source>
        <dbReference type="PROSITE" id="PS51186"/>
    </source>
</evidence>
<dbReference type="Proteomes" id="UP000243739">
    <property type="component" value="Unassembled WGS sequence"/>
</dbReference>
<keyword evidence="3" id="KW-1185">Reference proteome</keyword>
<dbReference type="AlphaFoldDB" id="A0A1D2YS90"/>
<organism evidence="2 3">
    <name type="scientific">Vulcanibacillus modesticaldus</name>
    <dbReference type="NCBI Taxonomy" id="337097"/>
    <lineage>
        <taxon>Bacteria</taxon>
        <taxon>Bacillati</taxon>
        <taxon>Bacillota</taxon>
        <taxon>Bacilli</taxon>
        <taxon>Bacillales</taxon>
        <taxon>Bacillaceae</taxon>
        <taxon>Vulcanibacillus</taxon>
    </lineage>
</organism>
<dbReference type="EMBL" id="MIJF01000088">
    <property type="protein sequence ID" value="OEF96659.1"/>
    <property type="molecule type" value="Genomic_DNA"/>
</dbReference>
<accession>A0A1D2YS90</accession>
<proteinExistence type="predicted"/>
<reference evidence="2 3" key="1">
    <citation type="submission" date="2016-09" db="EMBL/GenBank/DDBJ databases">
        <title>Draft genome sequence for the type strain of Vulcanibacillus modesticaldus BR, a strictly anaerobic, moderately thermophilic, and nitrate-reducing bacterium from deep sea-hydrothermal vents of the Mid-Atlantic Ridge.</title>
        <authorList>
            <person name="Abin C.A."/>
            <person name="Hollibaugh J.T."/>
        </authorList>
    </citation>
    <scope>NUCLEOTIDE SEQUENCE [LARGE SCALE GENOMIC DNA]</scope>
    <source>
        <strain evidence="2 3">BR</strain>
    </source>
</reference>
<dbReference type="InterPro" id="IPR016181">
    <property type="entry name" value="Acyl_CoA_acyltransferase"/>
</dbReference>
<dbReference type="Pfam" id="PF00583">
    <property type="entry name" value="Acetyltransf_1"/>
    <property type="match status" value="1"/>
</dbReference>
<feature type="domain" description="N-acetyltransferase" evidence="1">
    <location>
        <begin position="3"/>
        <end position="121"/>
    </location>
</feature>
<dbReference type="SUPFAM" id="SSF55729">
    <property type="entry name" value="Acyl-CoA N-acyltransferases (Nat)"/>
    <property type="match status" value="1"/>
</dbReference>
<protein>
    <recommendedName>
        <fullName evidence="1">N-acetyltransferase domain-containing protein</fullName>
    </recommendedName>
</protein>
<dbReference type="GO" id="GO:0016747">
    <property type="term" value="F:acyltransferase activity, transferring groups other than amino-acyl groups"/>
    <property type="evidence" value="ECO:0007669"/>
    <property type="project" value="InterPro"/>
</dbReference>
<comment type="caution">
    <text evidence="2">The sequence shown here is derived from an EMBL/GenBank/DDBJ whole genome shotgun (WGS) entry which is preliminary data.</text>
</comment>
<sequence length="121" mass="13941">MSSEIRLARIEDLNNIVSLLNKVTIDLHTKGILQWNYPWNSDDLIEDIINNYVYLLIIDDLAVGTFSIKDIGEFNFINTEPDNKYLYRIAILPEFQGKGLGLKIVKYSIEYVKKITSVALM</sequence>
<dbReference type="STRING" id="337097.BHF71_11345"/>